<evidence type="ECO:0000259" key="5">
    <source>
        <dbReference type="SMART" id="SM00644"/>
    </source>
</evidence>
<evidence type="ECO:0000256" key="4">
    <source>
        <dbReference type="ARBA" id="ARBA00023316"/>
    </source>
</evidence>
<dbReference type="GO" id="GO:0071555">
    <property type="term" value="P:cell wall organization"/>
    <property type="evidence" value="ECO:0007669"/>
    <property type="project" value="UniProtKB-KW"/>
</dbReference>
<dbReference type="GO" id="GO:0008745">
    <property type="term" value="F:N-acetylmuramoyl-L-alanine amidase activity"/>
    <property type="evidence" value="ECO:0007669"/>
    <property type="project" value="UniProtKB-EC"/>
</dbReference>
<evidence type="ECO:0000313" key="6">
    <source>
        <dbReference type="EMBL" id="HIZ40559.1"/>
    </source>
</evidence>
<evidence type="ECO:0000256" key="2">
    <source>
        <dbReference type="ARBA" id="ARBA00011901"/>
    </source>
</evidence>
<gene>
    <name evidence="6" type="ORF">H9968_11700</name>
</gene>
<dbReference type="EC" id="3.5.1.28" evidence="2"/>
<dbReference type="GO" id="GO:0009253">
    <property type="term" value="P:peptidoglycan catabolic process"/>
    <property type="evidence" value="ECO:0007669"/>
    <property type="project" value="InterPro"/>
</dbReference>
<name>A0A9D2EMU1_9FIRM</name>
<dbReference type="InterPro" id="IPR051206">
    <property type="entry name" value="NAMLAA_amidase_2"/>
</dbReference>
<dbReference type="GO" id="GO:0009254">
    <property type="term" value="P:peptidoglycan turnover"/>
    <property type="evidence" value="ECO:0007669"/>
    <property type="project" value="TreeGrafter"/>
</dbReference>
<dbReference type="SMART" id="SM00644">
    <property type="entry name" value="Ami_2"/>
    <property type="match status" value="1"/>
</dbReference>
<comment type="catalytic activity">
    <reaction evidence="1">
        <text>Hydrolyzes the link between N-acetylmuramoyl residues and L-amino acid residues in certain cell-wall glycopeptides.</text>
        <dbReference type="EC" id="3.5.1.28"/>
    </reaction>
</comment>
<keyword evidence="4" id="KW-0961">Cell wall biogenesis/degradation</keyword>
<protein>
    <recommendedName>
        <fullName evidence="2">N-acetylmuramoyl-L-alanine amidase</fullName>
        <ecNumber evidence="2">3.5.1.28</ecNumber>
    </recommendedName>
</protein>
<dbReference type="EMBL" id="DXBR01000107">
    <property type="protein sequence ID" value="HIZ40559.1"/>
    <property type="molecule type" value="Genomic_DNA"/>
</dbReference>
<proteinExistence type="predicted"/>
<reference evidence="6" key="2">
    <citation type="submission" date="2021-04" db="EMBL/GenBank/DDBJ databases">
        <authorList>
            <person name="Gilroy R."/>
        </authorList>
    </citation>
    <scope>NUCLEOTIDE SEQUENCE</scope>
    <source>
        <strain evidence="6">CHK179-28034</strain>
    </source>
</reference>
<dbReference type="InterPro" id="IPR002502">
    <property type="entry name" value="Amidase_domain"/>
</dbReference>
<dbReference type="Gene3D" id="3.40.80.10">
    <property type="entry name" value="Peptidoglycan recognition protein-like"/>
    <property type="match status" value="1"/>
</dbReference>
<evidence type="ECO:0000313" key="7">
    <source>
        <dbReference type="Proteomes" id="UP000824049"/>
    </source>
</evidence>
<dbReference type="PANTHER" id="PTHR30417:SF1">
    <property type="entry name" value="N-ACETYLMURAMOYL-L-ALANINE AMIDASE AMID"/>
    <property type="match status" value="1"/>
</dbReference>
<accession>A0A9D2EMU1</accession>
<dbReference type="InterPro" id="IPR036505">
    <property type="entry name" value="Amidase/PGRP_sf"/>
</dbReference>
<feature type="domain" description="N-acetylmuramoyl-L-alanine amidase" evidence="5">
    <location>
        <begin position="79"/>
        <end position="219"/>
    </location>
</feature>
<sequence>MGRGIFSRKNFEIFGTICLLSLAVVVFGHVVRWNPTARKEPNVVQQKLSTSEDYQILPAESGPCGRPEIIQDFIVENPYSRSGIPLDTVNGIVVHYVANAGSTAEENRNYFENLKDTHLTKASSHFIIGLDGEIIQCIPLDEISYASNERNSDTISIECCHRKENGKFTKKTYKSLVKLTAWLCASYGIPSSDVIRHYDVTGKLCPLYFVRHEDAWTEFLSDIQKKLEKNG</sequence>
<dbReference type="PANTHER" id="PTHR30417">
    <property type="entry name" value="N-ACETYLMURAMOYL-L-ALANINE AMIDASE AMID"/>
    <property type="match status" value="1"/>
</dbReference>
<reference evidence="6" key="1">
    <citation type="journal article" date="2021" name="PeerJ">
        <title>Extensive microbial diversity within the chicken gut microbiome revealed by metagenomics and culture.</title>
        <authorList>
            <person name="Gilroy R."/>
            <person name="Ravi A."/>
            <person name="Getino M."/>
            <person name="Pursley I."/>
            <person name="Horton D.L."/>
            <person name="Alikhan N.F."/>
            <person name="Baker D."/>
            <person name="Gharbi K."/>
            <person name="Hall N."/>
            <person name="Watson M."/>
            <person name="Adriaenssens E.M."/>
            <person name="Foster-Nyarko E."/>
            <person name="Jarju S."/>
            <person name="Secka A."/>
            <person name="Antonio M."/>
            <person name="Oren A."/>
            <person name="Chaudhuri R.R."/>
            <person name="La Ragione R."/>
            <person name="Hildebrand F."/>
            <person name="Pallen M.J."/>
        </authorList>
    </citation>
    <scope>NUCLEOTIDE SEQUENCE</scope>
    <source>
        <strain evidence="6">CHK179-28034</strain>
    </source>
</reference>
<dbReference type="SUPFAM" id="SSF55846">
    <property type="entry name" value="N-acetylmuramoyl-L-alanine amidase-like"/>
    <property type="match status" value="1"/>
</dbReference>
<evidence type="ECO:0000256" key="3">
    <source>
        <dbReference type="ARBA" id="ARBA00022801"/>
    </source>
</evidence>
<dbReference type="AlphaFoldDB" id="A0A9D2EMU1"/>
<dbReference type="CDD" id="cd06583">
    <property type="entry name" value="PGRP"/>
    <property type="match status" value="1"/>
</dbReference>
<dbReference type="Pfam" id="PF01510">
    <property type="entry name" value="Amidase_2"/>
    <property type="match status" value="1"/>
</dbReference>
<comment type="caution">
    <text evidence="6">The sequence shown here is derived from an EMBL/GenBank/DDBJ whole genome shotgun (WGS) entry which is preliminary data.</text>
</comment>
<evidence type="ECO:0000256" key="1">
    <source>
        <dbReference type="ARBA" id="ARBA00001561"/>
    </source>
</evidence>
<dbReference type="Proteomes" id="UP000824049">
    <property type="component" value="Unassembled WGS sequence"/>
</dbReference>
<organism evidence="6 7">
    <name type="scientific">Candidatus Anaerobutyricum stercoris</name>
    <dbReference type="NCBI Taxonomy" id="2838457"/>
    <lineage>
        <taxon>Bacteria</taxon>
        <taxon>Bacillati</taxon>
        <taxon>Bacillota</taxon>
        <taxon>Clostridia</taxon>
        <taxon>Lachnospirales</taxon>
        <taxon>Lachnospiraceae</taxon>
        <taxon>Anaerobutyricum</taxon>
    </lineage>
</organism>
<keyword evidence="3" id="KW-0378">Hydrolase</keyword>